<accession>A0ABR2HW55</accession>
<gene>
    <name evidence="2" type="ORF">M9Y10_016425</name>
</gene>
<organism evidence="2 3">
    <name type="scientific">Tritrichomonas musculus</name>
    <dbReference type="NCBI Taxonomy" id="1915356"/>
    <lineage>
        <taxon>Eukaryota</taxon>
        <taxon>Metamonada</taxon>
        <taxon>Parabasalia</taxon>
        <taxon>Tritrichomonadida</taxon>
        <taxon>Tritrichomonadidae</taxon>
        <taxon>Tritrichomonas</taxon>
    </lineage>
</organism>
<comment type="caution">
    <text evidence="2">The sequence shown here is derived from an EMBL/GenBank/DDBJ whole genome shotgun (WGS) entry which is preliminary data.</text>
</comment>
<name>A0ABR2HW55_9EUKA</name>
<protein>
    <submittedName>
        <fullName evidence="2">Uncharacterized protein</fullName>
    </submittedName>
</protein>
<proteinExistence type="predicted"/>
<dbReference type="Proteomes" id="UP001470230">
    <property type="component" value="Unassembled WGS sequence"/>
</dbReference>
<dbReference type="EMBL" id="JAPFFF010000021">
    <property type="protein sequence ID" value="KAK8853882.1"/>
    <property type="molecule type" value="Genomic_DNA"/>
</dbReference>
<keyword evidence="1" id="KW-0472">Membrane</keyword>
<evidence type="ECO:0000313" key="3">
    <source>
        <dbReference type="Proteomes" id="UP001470230"/>
    </source>
</evidence>
<keyword evidence="3" id="KW-1185">Reference proteome</keyword>
<feature type="transmembrane region" description="Helical" evidence="1">
    <location>
        <begin position="30"/>
        <end position="48"/>
    </location>
</feature>
<evidence type="ECO:0000256" key="1">
    <source>
        <dbReference type="SAM" id="Phobius"/>
    </source>
</evidence>
<evidence type="ECO:0000313" key="2">
    <source>
        <dbReference type="EMBL" id="KAK8853882.1"/>
    </source>
</evidence>
<reference evidence="2 3" key="1">
    <citation type="submission" date="2024-04" db="EMBL/GenBank/DDBJ databases">
        <title>Tritrichomonas musculus Genome.</title>
        <authorList>
            <person name="Alves-Ferreira E."/>
            <person name="Grigg M."/>
            <person name="Lorenzi H."/>
            <person name="Galac M."/>
        </authorList>
    </citation>
    <scope>NUCLEOTIDE SEQUENCE [LARGE SCALE GENOMIC DNA]</scope>
    <source>
        <strain evidence="2 3">EAF2021</strain>
    </source>
</reference>
<keyword evidence="1" id="KW-0812">Transmembrane</keyword>
<sequence length="137" mass="15712">MQKQANYCHAIGKKYRFQKKSSFLDESLEFAKSLFIILFFTFAFIQLIDYTIASIPQLNYISINHCKIIKKVNIAIPYIFEKFRKGSKTNTKKVCACAAIIAGLLSMNVTLSIWGLFSLKKHMTTFTLIAIILLFII</sequence>
<feature type="transmembrane region" description="Helical" evidence="1">
    <location>
        <begin position="94"/>
        <end position="113"/>
    </location>
</feature>
<keyword evidence="1" id="KW-1133">Transmembrane helix</keyword>